<reference evidence="2 3" key="1">
    <citation type="submission" date="2017-04" db="EMBL/GenBank/DDBJ databases">
        <title>Unexpected and diverse lifestyles within the genus Limnohabitans.</title>
        <authorList>
            <person name="Kasalicky V."/>
            <person name="Mehrshad M."/>
            <person name="Andrei S.-A."/>
            <person name="Salcher M."/>
            <person name="Kratochvilova H."/>
            <person name="Simek K."/>
            <person name="Ghai R."/>
        </authorList>
    </citation>
    <scope>NUCLEOTIDE SEQUENCE [LARGE SCALE GENOMIC DNA]</scope>
    <source>
        <strain evidence="2 3">MWH-C5</strain>
    </source>
</reference>
<evidence type="ECO:0000313" key="3">
    <source>
        <dbReference type="Proteomes" id="UP000251341"/>
    </source>
</evidence>
<keyword evidence="1" id="KW-1133">Transmembrane helix</keyword>
<evidence type="ECO:0000313" key="2">
    <source>
        <dbReference type="EMBL" id="PUE59454.1"/>
    </source>
</evidence>
<keyword evidence="2" id="KW-0808">Transferase</keyword>
<sequence length="143" mass="15991">MNFQRYLVPIGTVGLTAWAWQSWGWMGIAMVVTGGVMWLLLYFTRLVQIMKRASNRPIGFVDSAVMLNAKLKAGVSLMHVVAMTRALGQLETEKGAQPEVFSWRDGSQSVVRCVFMQGKLQSWTLDRPFQATDVEPVTHAAND</sequence>
<dbReference type="RefSeq" id="WP_108402104.1">
    <property type="nucleotide sequence ID" value="NZ_NESP01000001.1"/>
</dbReference>
<accession>A0A315ETX4</accession>
<dbReference type="AlphaFoldDB" id="A0A315ETX4"/>
<organism evidence="2 3">
    <name type="scientific">Limnohabitans curvus</name>
    <dbReference type="NCBI Taxonomy" id="323423"/>
    <lineage>
        <taxon>Bacteria</taxon>
        <taxon>Pseudomonadati</taxon>
        <taxon>Pseudomonadota</taxon>
        <taxon>Betaproteobacteria</taxon>
        <taxon>Burkholderiales</taxon>
        <taxon>Comamonadaceae</taxon>
        <taxon>Limnohabitans</taxon>
    </lineage>
</organism>
<evidence type="ECO:0000256" key="1">
    <source>
        <dbReference type="SAM" id="Phobius"/>
    </source>
</evidence>
<dbReference type="Proteomes" id="UP000251341">
    <property type="component" value="Unassembled WGS sequence"/>
</dbReference>
<protein>
    <submittedName>
        <fullName evidence="2">Glycerate kinase</fullName>
    </submittedName>
</protein>
<proteinExistence type="predicted"/>
<keyword evidence="1" id="KW-0812">Transmembrane</keyword>
<feature type="transmembrane region" description="Helical" evidence="1">
    <location>
        <begin position="23"/>
        <end position="43"/>
    </location>
</feature>
<keyword evidence="2" id="KW-0418">Kinase</keyword>
<name>A0A315ETX4_9BURK</name>
<dbReference type="EMBL" id="NESP01000001">
    <property type="protein sequence ID" value="PUE59454.1"/>
    <property type="molecule type" value="Genomic_DNA"/>
</dbReference>
<keyword evidence="3" id="KW-1185">Reference proteome</keyword>
<comment type="caution">
    <text evidence="2">The sequence shown here is derived from an EMBL/GenBank/DDBJ whole genome shotgun (WGS) entry which is preliminary data.</text>
</comment>
<keyword evidence="1" id="KW-0472">Membrane</keyword>
<gene>
    <name evidence="2" type="ORF">B9Z44_07650</name>
</gene>
<dbReference type="GO" id="GO:0016301">
    <property type="term" value="F:kinase activity"/>
    <property type="evidence" value="ECO:0007669"/>
    <property type="project" value="UniProtKB-KW"/>
</dbReference>